<comment type="caution">
    <text evidence="5">The sequence shown here is derived from an EMBL/GenBank/DDBJ whole genome shotgun (WGS) entry which is preliminary data.</text>
</comment>
<proteinExistence type="predicted"/>
<dbReference type="InterPro" id="IPR011711">
    <property type="entry name" value="GntR_C"/>
</dbReference>
<dbReference type="PROSITE" id="PS50949">
    <property type="entry name" value="HTH_GNTR"/>
    <property type="match status" value="1"/>
</dbReference>
<dbReference type="PANTHER" id="PTHR43537:SF5">
    <property type="entry name" value="UXU OPERON TRANSCRIPTIONAL REGULATOR"/>
    <property type="match status" value="1"/>
</dbReference>
<organism evidence="5 6">
    <name type="scientific">Ventrimonas faecis</name>
    <dbReference type="NCBI Taxonomy" id="3133170"/>
    <lineage>
        <taxon>Bacteria</taxon>
        <taxon>Bacillati</taxon>
        <taxon>Bacillota</taxon>
        <taxon>Clostridia</taxon>
        <taxon>Lachnospirales</taxon>
        <taxon>Lachnospiraceae</taxon>
        <taxon>Ventrimonas</taxon>
    </lineage>
</organism>
<dbReference type="RefSeq" id="WP_349228634.1">
    <property type="nucleotide sequence ID" value="NZ_JBBMFJ010000005.1"/>
</dbReference>
<evidence type="ECO:0000313" key="6">
    <source>
        <dbReference type="Proteomes" id="UP001437460"/>
    </source>
</evidence>
<dbReference type="Gene3D" id="1.10.10.10">
    <property type="entry name" value="Winged helix-like DNA-binding domain superfamily/Winged helix DNA-binding domain"/>
    <property type="match status" value="1"/>
</dbReference>
<dbReference type="CDD" id="cd07377">
    <property type="entry name" value="WHTH_GntR"/>
    <property type="match status" value="1"/>
</dbReference>
<sequence>MIPQETMSSEEIYEDLCNKIEKLVYLPGDKISENELCKQYGVSRHIIRTAIGRLKERTLLTVYPQRGTFVSLIDMKAVELILFIRESVEQEATRLLQFETQEVRDRMGENMKACIERQRAAISENIDMDAFYALDNEFHGCLLEAVGKKDVMEIIREDYIHFRRWRNFDVVRTGRQAEIIEEHTALMNALMKNQTKEAHEILHRHLNTTNRLRYIREKVAPEYFIYH</sequence>
<feature type="domain" description="HTH gntR-type" evidence="4">
    <location>
        <begin position="6"/>
        <end position="73"/>
    </location>
</feature>
<reference evidence="5 6" key="1">
    <citation type="submission" date="2024-03" db="EMBL/GenBank/DDBJ databases">
        <title>Human intestinal bacterial collection.</title>
        <authorList>
            <person name="Pauvert C."/>
            <person name="Hitch T.C.A."/>
            <person name="Clavel T."/>
        </authorList>
    </citation>
    <scope>NUCLEOTIDE SEQUENCE [LARGE SCALE GENOMIC DNA]</scope>
    <source>
        <strain evidence="5 6">CLA-AP-H27</strain>
    </source>
</reference>
<gene>
    <name evidence="5" type="ORF">WMO41_03850</name>
</gene>
<dbReference type="InterPro" id="IPR036390">
    <property type="entry name" value="WH_DNA-bd_sf"/>
</dbReference>
<keyword evidence="1" id="KW-0805">Transcription regulation</keyword>
<keyword evidence="2" id="KW-0238">DNA-binding</keyword>
<dbReference type="InterPro" id="IPR000524">
    <property type="entry name" value="Tscrpt_reg_HTH_GntR"/>
</dbReference>
<name>A0ABV1HJK9_9FIRM</name>
<dbReference type="SUPFAM" id="SSF48008">
    <property type="entry name" value="GntR ligand-binding domain-like"/>
    <property type="match status" value="1"/>
</dbReference>
<dbReference type="InterPro" id="IPR036388">
    <property type="entry name" value="WH-like_DNA-bd_sf"/>
</dbReference>
<evidence type="ECO:0000256" key="2">
    <source>
        <dbReference type="ARBA" id="ARBA00023125"/>
    </source>
</evidence>
<dbReference type="SMART" id="SM00345">
    <property type="entry name" value="HTH_GNTR"/>
    <property type="match status" value="1"/>
</dbReference>
<dbReference type="Pfam" id="PF07729">
    <property type="entry name" value="FCD"/>
    <property type="match status" value="1"/>
</dbReference>
<dbReference type="EMBL" id="JBBMFJ010000005">
    <property type="protein sequence ID" value="MEQ2562306.1"/>
    <property type="molecule type" value="Genomic_DNA"/>
</dbReference>
<dbReference type="Pfam" id="PF00392">
    <property type="entry name" value="GntR"/>
    <property type="match status" value="1"/>
</dbReference>
<dbReference type="Gene3D" id="1.20.120.530">
    <property type="entry name" value="GntR ligand-binding domain-like"/>
    <property type="match status" value="1"/>
</dbReference>
<dbReference type="PANTHER" id="PTHR43537">
    <property type="entry name" value="TRANSCRIPTIONAL REGULATOR, GNTR FAMILY"/>
    <property type="match status" value="1"/>
</dbReference>
<evidence type="ECO:0000313" key="5">
    <source>
        <dbReference type="EMBL" id="MEQ2562306.1"/>
    </source>
</evidence>
<dbReference type="SUPFAM" id="SSF46785">
    <property type="entry name" value="Winged helix' DNA-binding domain"/>
    <property type="match status" value="1"/>
</dbReference>
<keyword evidence="3" id="KW-0804">Transcription</keyword>
<dbReference type="SMART" id="SM00895">
    <property type="entry name" value="FCD"/>
    <property type="match status" value="1"/>
</dbReference>
<keyword evidence="6" id="KW-1185">Reference proteome</keyword>
<evidence type="ECO:0000259" key="4">
    <source>
        <dbReference type="PROSITE" id="PS50949"/>
    </source>
</evidence>
<protein>
    <submittedName>
        <fullName evidence="5">GntR family transcriptional regulator</fullName>
    </submittedName>
</protein>
<dbReference type="InterPro" id="IPR008920">
    <property type="entry name" value="TF_FadR/GntR_C"/>
</dbReference>
<evidence type="ECO:0000256" key="3">
    <source>
        <dbReference type="ARBA" id="ARBA00023163"/>
    </source>
</evidence>
<evidence type="ECO:0000256" key="1">
    <source>
        <dbReference type="ARBA" id="ARBA00023015"/>
    </source>
</evidence>
<dbReference type="Proteomes" id="UP001437460">
    <property type="component" value="Unassembled WGS sequence"/>
</dbReference>
<accession>A0ABV1HJK9</accession>